<organism evidence="9 10">
    <name type="scientific">Campylobacter pinnipediorum subsp. caledonicus</name>
    <dbReference type="NCBI Taxonomy" id="1874362"/>
    <lineage>
        <taxon>Bacteria</taxon>
        <taxon>Pseudomonadati</taxon>
        <taxon>Campylobacterota</taxon>
        <taxon>Epsilonproteobacteria</taxon>
        <taxon>Campylobacterales</taxon>
        <taxon>Campylobacteraceae</taxon>
        <taxon>Campylobacter</taxon>
    </lineage>
</organism>
<name>A0A1S6U8R2_9BACT</name>
<dbReference type="PANTHER" id="PTHR43390">
    <property type="entry name" value="SIGNAL PEPTIDASE I"/>
    <property type="match status" value="1"/>
</dbReference>
<keyword evidence="10" id="KW-1185">Reference proteome</keyword>
<dbReference type="KEGG" id="cpin:CPIN18020_1291"/>
<dbReference type="InterPro" id="IPR019533">
    <property type="entry name" value="Peptidase_S26"/>
</dbReference>
<gene>
    <name evidence="9" type="primary">lepB</name>
    <name evidence="9" type="ORF">CPIN18021_1340</name>
</gene>
<sequence>MKKFLSKLYDFSSSWTGTIIIVLFVIFFIAQAFVIPSGSMKNTLLVGDFLFAKKFSYGIPIPRIPWLEMRVLPDFNENDHLITDEGPKRGDIVIFRYPHNEKIHYVKRCFGIGGDEIIFTEKQTFLRPKEGDDFIKATYDKDDITTLNGKLFVKEPYKFHGIHYDKNANMFEQMIYYYNSKKLAMTPVDVKELDSVINGLPFNAFYVKVPENEYFMMGDNRDHSNDSRFWGSVKYRYIVGKPWFVYFSWDKDYKIRWERIGRFVDTLENDKQIIDSAIKEDDIDGLY</sequence>
<keyword evidence="7" id="KW-0812">Transmembrane</keyword>
<comment type="similarity">
    <text evidence="2 7">Belongs to the peptidase S26 family.</text>
</comment>
<dbReference type="GO" id="GO:0006465">
    <property type="term" value="P:signal peptide processing"/>
    <property type="evidence" value="ECO:0007669"/>
    <property type="project" value="InterPro"/>
</dbReference>
<evidence type="ECO:0000313" key="10">
    <source>
        <dbReference type="Proteomes" id="UP000190868"/>
    </source>
</evidence>
<evidence type="ECO:0000256" key="3">
    <source>
        <dbReference type="ARBA" id="ARBA00013208"/>
    </source>
</evidence>
<dbReference type="EMBL" id="CP017258">
    <property type="protein sequence ID" value="AQW88134.1"/>
    <property type="molecule type" value="Genomic_DNA"/>
</dbReference>
<keyword evidence="7" id="KW-1133">Transmembrane helix</keyword>
<dbReference type="PROSITE" id="PS00761">
    <property type="entry name" value="SPASE_I_3"/>
    <property type="match status" value="1"/>
</dbReference>
<dbReference type="Proteomes" id="UP000190868">
    <property type="component" value="Chromosome"/>
</dbReference>
<evidence type="ECO:0000256" key="6">
    <source>
        <dbReference type="PIRSR" id="PIRSR600223-1"/>
    </source>
</evidence>
<evidence type="ECO:0000256" key="4">
    <source>
        <dbReference type="ARBA" id="ARBA00019232"/>
    </source>
</evidence>
<dbReference type="CDD" id="cd06530">
    <property type="entry name" value="S26_SPase_I"/>
    <property type="match status" value="1"/>
</dbReference>
<keyword evidence="5 7" id="KW-0378">Hydrolase</keyword>
<feature type="active site" evidence="6">
    <location>
        <position position="39"/>
    </location>
</feature>
<reference evidence="10" key="1">
    <citation type="submission" date="2016-09" db="EMBL/GenBank/DDBJ databases">
        <title>Comparative genomics of the Campylobacter concisus group.</title>
        <authorList>
            <person name="Miller W.G."/>
            <person name="Yee E."/>
            <person name="Chapman M.H."/>
            <person name="Huynh S."/>
            <person name="Bono J.L."/>
            <person name="On S.L.W."/>
            <person name="StLeger J."/>
            <person name="Foster G."/>
            <person name="Parker C.T."/>
        </authorList>
    </citation>
    <scope>NUCLEOTIDE SEQUENCE [LARGE SCALE GENOMIC DNA]</scope>
    <source>
        <strain evidence="10">RM18021</strain>
    </source>
</reference>
<feature type="active site" evidence="6">
    <location>
        <position position="107"/>
    </location>
</feature>
<dbReference type="GO" id="GO:0016020">
    <property type="term" value="C:membrane"/>
    <property type="evidence" value="ECO:0007669"/>
    <property type="project" value="UniProtKB-SubCell"/>
</dbReference>
<evidence type="ECO:0000256" key="2">
    <source>
        <dbReference type="ARBA" id="ARBA00009370"/>
    </source>
</evidence>
<dbReference type="Gene3D" id="2.10.109.10">
    <property type="entry name" value="Umud Fragment, subunit A"/>
    <property type="match status" value="1"/>
</dbReference>
<dbReference type="InterPro" id="IPR019758">
    <property type="entry name" value="Pept_S26A_signal_pept_1_CS"/>
</dbReference>
<dbReference type="PANTHER" id="PTHR43390:SF1">
    <property type="entry name" value="CHLOROPLAST PROCESSING PEPTIDASE"/>
    <property type="match status" value="1"/>
</dbReference>
<keyword evidence="7" id="KW-0472">Membrane</keyword>
<dbReference type="EC" id="3.4.21.89" evidence="3 7"/>
<evidence type="ECO:0000256" key="7">
    <source>
        <dbReference type="RuleBase" id="RU362042"/>
    </source>
</evidence>
<accession>A0A1S6U8R2</accession>
<dbReference type="NCBIfam" id="TIGR02227">
    <property type="entry name" value="sigpep_I_bact"/>
    <property type="match status" value="1"/>
</dbReference>
<dbReference type="RefSeq" id="WP_078423671.1">
    <property type="nucleotide sequence ID" value="NZ_CP017018.1"/>
</dbReference>
<dbReference type="PRINTS" id="PR00727">
    <property type="entry name" value="LEADERPTASE"/>
</dbReference>
<dbReference type="AlphaFoldDB" id="A0A1S6U8R2"/>
<evidence type="ECO:0000313" key="9">
    <source>
        <dbReference type="EMBL" id="AQW88134.1"/>
    </source>
</evidence>
<protein>
    <recommendedName>
        <fullName evidence="4 7">Signal peptidase I</fullName>
        <ecNumber evidence="3 7">3.4.21.89</ecNumber>
    </recommendedName>
</protein>
<comment type="catalytic activity">
    <reaction evidence="1 7">
        <text>Cleavage of hydrophobic, N-terminal signal or leader sequences from secreted and periplasmic proteins.</text>
        <dbReference type="EC" id="3.4.21.89"/>
    </reaction>
</comment>
<keyword evidence="7" id="KW-0645">Protease</keyword>
<evidence type="ECO:0000256" key="1">
    <source>
        <dbReference type="ARBA" id="ARBA00000677"/>
    </source>
</evidence>
<evidence type="ECO:0000259" key="8">
    <source>
        <dbReference type="Pfam" id="PF10502"/>
    </source>
</evidence>
<dbReference type="SUPFAM" id="SSF51306">
    <property type="entry name" value="LexA/Signal peptidase"/>
    <property type="match status" value="1"/>
</dbReference>
<dbReference type="GO" id="GO:0009003">
    <property type="term" value="F:signal peptidase activity"/>
    <property type="evidence" value="ECO:0007669"/>
    <property type="project" value="UniProtKB-EC"/>
</dbReference>
<dbReference type="Pfam" id="PF10502">
    <property type="entry name" value="Peptidase_S26"/>
    <property type="match status" value="1"/>
</dbReference>
<feature type="domain" description="Peptidase S26" evidence="8">
    <location>
        <begin position="15"/>
        <end position="246"/>
    </location>
</feature>
<dbReference type="GeneID" id="56566931"/>
<dbReference type="InterPro" id="IPR036286">
    <property type="entry name" value="LexA/Signal_pep-like_sf"/>
</dbReference>
<evidence type="ECO:0000256" key="5">
    <source>
        <dbReference type="ARBA" id="ARBA00022801"/>
    </source>
</evidence>
<dbReference type="InterPro" id="IPR000223">
    <property type="entry name" value="Pept_S26A_signal_pept_1"/>
</dbReference>
<proteinExistence type="inferred from homology"/>
<feature type="transmembrane region" description="Helical" evidence="7">
    <location>
        <begin position="15"/>
        <end position="35"/>
    </location>
</feature>
<comment type="subcellular location">
    <subcellularLocation>
        <location evidence="7">Membrane</location>
        <topology evidence="7">Single-pass type II membrane protein</topology>
    </subcellularLocation>
</comment>
<dbReference type="GO" id="GO:0004252">
    <property type="term" value="F:serine-type endopeptidase activity"/>
    <property type="evidence" value="ECO:0007669"/>
    <property type="project" value="InterPro"/>
</dbReference>